<evidence type="ECO:0000313" key="10">
    <source>
        <dbReference type="Proteomes" id="UP000225706"/>
    </source>
</evidence>
<dbReference type="SUPFAM" id="SSF49742">
    <property type="entry name" value="PHM/PNGase F"/>
    <property type="match status" value="2"/>
</dbReference>
<dbReference type="InterPro" id="IPR036939">
    <property type="entry name" value="Cu2_ascorb_mOase_N_sf"/>
</dbReference>
<dbReference type="InterPro" id="IPR008977">
    <property type="entry name" value="PHM/PNGase_F_dom_sf"/>
</dbReference>
<dbReference type="GO" id="GO:0004500">
    <property type="term" value="F:dopamine beta-monooxygenase activity"/>
    <property type="evidence" value="ECO:0007669"/>
    <property type="project" value="InterPro"/>
</dbReference>
<proteinExistence type="inferred from homology"/>
<dbReference type="InterPro" id="IPR028460">
    <property type="entry name" value="Tbh/DBH"/>
</dbReference>
<dbReference type="PANTHER" id="PTHR10157:SF23">
    <property type="entry name" value="MOXD1 HOMOLOG 1"/>
    <property type="match status" value="1"/>
</dbReference>
<dbReference type="Pfam" id="PF01082">
    <property type="entry name" value="Cu2_monooxygen"/>
    <property type="match status" value="1"/>
</dbReference>
<dbReference type="AlphaFoldDB" id="A0A2B4SUN4"/>
<dbReference type="GO" id="GO:0005507">
    <property type="term" value="F:copper ion binding"/>
    <property type="evidence" value="ECO:0007669"/>
    <property type="project" value="InterPro"/>
</dbReference>
<dbReference type="Gene3D" id="2.60.40.1210">
    <property type="entry name" value="Cellobiose dehydrogenase, cytochrome domain"/>
    <property type="match status" value="1"/>
</dbReference>
<evidence type="ECO:0000256" key="3">
    <source>
        <dbReference type="ARBA" id="ARBA00023002"/>
    </source>
</evidence>
<keyword evidence="2" id="KW-0479">Metal-binding</keyword>
<accession>A0A2B4SUN4</accession>
<name>A0A2B4SUN4_STYPI</name>
<dbReference type="PANTHER" id="PTHR10157">
    <property type="entry name" value="DOPAMINE BETA HYDROXYLASE RELATED"/>
    <property type="match status" value="1"/>
</dbReference>
<dbReference type="PROSITE" id="PS50836">
    <property type="entry name" value="DOMON"/>
    <property type="match status" value="1"/>
</dbReference>
<dbReference type="Gene3D" id="2.60.120.310">
    <property type="entry name" value="Copper type II, ascorbate-dependent monooxygenase, N-terminal domain"/>
    <property type="match status" value="1"/>
</dbReference>
<comment type="caution">
    <text evidence="9">The sequence shown here is derived from an EMBL/GenBank/DDBJ whole genome shotgun (WGS) entry which is preliminary data.</text>
</comment>
<dbReference type="SMART" id="SM00664">
    <property type="entry name" value="DoH"/>
    <property type="match status" value="1"/>
</dbReference>
<sequence length="652" mass="73329">MQKISRGGKKGEKGLSQTTIHIELSVDKRLFQVPVTTLLTNVKNDSPMVSPLVLLLSLCLVCCKSAAEADLMSEFDHNAVLDTHEKMKLYWSTDLDAKMIYFAMEAVSTGWVGLGFSENGAMIGSDVVIGWVKDGKGNLKDHFATSSSSLVVDHQQDYELTGYKESGGKAVLRFQRKFDTHDPWDRKFEKGDTNVIFAFHSENPDSPMEIPKQVFRVSRRMISFVKRNKRAADNGESGEKRFRFTARNVTIPSRKSTYWCTVSRGPNLKSKHHITRFEAKIQAENKDLVHHMALFQCYTDYNFASEFFLQGGDCFANNMFAKCKGFNSIAVAGAGIETHINLPDHVGFPIGGEDLPKIYLLEIFYSNPGKKEGKIDSSGFDLYYTQNVRTYDAGMVYLGTKLDDWQIIPPKQKDWVLVGYCMHQCTEDKFNSTSLPGKGIKIFAANTHMHSAGRAAWIKHIRNGKELPEIDCTDKFDFPKEQGDDLIQFCKYDSLNSKKLIKGGIDGDDEMCFGIVFYYPRISGFLRCQSVSIDPSLKLLNKYFNKPKVTSLNSNPLVHRNATWSDAMVADFREYERNNEKVIPECIYKANLTTNDLKNVTINVPIPKISEGLPPEQHTCQSQVISSESVNLSRSACTFVFGTLCALVGALK</sequence>
<keyword evidence="4" id="KW-0186">Copper</keyword>
<dbReference type="Pfam" id="PF03712">
    <property type="entry name" value="Cu2_monoox_C"/>
    <property type="match status" value="1"/>
</dbReference>
<keyword evidence="7" id="KW-0325">Glycoprotein</keyword>
<dbReference type="Proteomes" id="UP000225706">
    <property type="component" value="Unassembled WGS sequence"/>
</dbReference>
<reference evidence="10" key="1">
    <citation type="journal article" date="2017" name="bioRxiv">
        <title>Comparative analysis of the genomes of Stylophora pistillata and Acropora digitifera provides evidence for extensive differences between species of corals.</title>
        <authorList>
            <person name="Voolstra C.R."/>
            <person name="Li Y."/>
            <person name="Liew Y.J."/>
            <person name="Baumgarten S."/>
            <person name="Zoccola D."/>
            <person name="Flot J.-F."/>
            <person name="Tambutte S."/>
            <person name="Allemand D."/>
            <person name="Aranda M."/>
        </authorList>
    </citation>
    <scope>NUCLEOTIDE SEQUENCE [LARGE SCALE GENOMIC DNA]</scope>
</reference>
<dbReference type="GO" id="GO:0042420">
    <property type="term" value="P:dopamine catabolic process"/>
    <property type="evidence" value="ECO:0007669"/>
    <property type="project" value="TreeGrafter"/>
</dbReference>
<evidence type="ECO:0000256" key="2">
    <source>
        <dbReference type="ARBA" id="ARBA00022723"/>
    </source>
</evidence>
<dbReference type="InterPro" id="IPR014784">
    <property type="entry name" value="Cu2_ascorb_mOase-like_C"/>
</dbReference>
<keyword evidence="3" id="KW-0560">Oxidoreductase</keyword>
<dbReference type="InterPro" id="IPR000323">
    <property type="entry name" value="Cu2_ascorb_mOase_N"/>
</dbReference>
<dbReference type="InterPro" id="IPR045266">
    <property type="entry name" value="DOH_DOMON"/>
</dbReference>
<dbReference type="InterPro" id="IPR005018">
    <property type="entry name" value="DOMON_domain"/>
</dbReference>
<dbReference type="GO" id="GO:0042421">
    <property type="term" value="P:norepinephrine biosynthetic process"/>
    <property type="evidence" value="ECO:0007669"/>
    <property type="project" value="TreeGrafter"/>
</dbReference>
<evidence type="ECO:0000256" key="6">
    <source>
        <dbReference type="ARBA" id="ARBA00023157"/>
    </source>
</evidence>
<evidence type="ECO:0000313" key="9">
    <source>
        <dbReference type="EMBL" id="PFX33056.1"/>
    </source>
</evidence>
<dbReference type="GO" id="GO:0006589">
    <property type="term" value="P:octopamine biosynthetic process"/>
    <property type="evidence" value="ECO:0007669"/>
    <property type="project" value="TreeGrafter"/>
</dbReference>
<dbReference type="InterPro" id="IPR000945">
    <property type="entry name" value="DBH-like"/>
</dbReference>
<keyword evidence="6" id="KW-1015">Disulfide bond</keyword>
<evidence type="ECO:0000256" key="7">
    <source>
        <dbReference type="ARBA" id="ARBA00023180"/>
    </source>
</evidence>
<comment type="similarity">
    <text evidence="1">Belongs to the copper type II ascorbate-dependent monooxygenase family.</text>
</comment>
<dbReference type="GO" id="GO:0030667">
    <property type="term" value="C:secretory granule membrane"/>
    <property type="evidence" value="ECO:0007669"/>
    <property type="project" value="TreeGrafter"/>
</dbReference>
<dbReference type="InterPro" id="IPR020611">
    <property type="entry name" value="Cu2_ascorb_mOase_CS-1"/>
</dbReference>
<evidence type="ECO:0000256" key="1">
    <source>
        <dbReference type="ARBA" id="ARBA00010676"/>
    </source>
</evidence>
<evidence type="ECO:0000259" key="8">
    <source>
        <dbReference type="PROSITE" id="PS50836"/>
    </source>
</evidence>
<dbReference type="Gene3D" id="2.60.120.230">
    <property type="match status" value="1"/>
</dbReference>
<dbReference type="CDD" id="cd09631">
    <property type="entry name" value="DOMON_DOH"/>
    <property type="match status" value="1"/>
</dbReference>
<gene>
    <name evidence="9" type="primary">moxd1</name>
    <name evidence="9" type="ORF">AWC38_SpisGene2054</name>
</gene>
<dbReference type="Pfam" id="PF03351">
    <property type="entry name" value="DOMON"/>
    <property type="match status" value="1"/>
</dbReference>
<dbReference type="PROSITE" id="PS00084">
    <property type="entry name" value="CU2_MONOOXYGENASE_1"/>
    <property type="match status" value="1"/>
</dbReference>
<evidence type="ECO:0000256" key="4">
    <source>
        <dbReference type="ARBA" id="ARBA00023008"/>
    </source>
</evidence>
<evidence type="ECO:0000256" key="5">
    <source>
        <dbReference type="ARBA" id="ARBA00023033"/>
    </source>
</evidence>
<feature type="domain" description="DOMON" evidence="8">
    <location>
        <begin position="85"/>
        <end position="200"/>
    </location>
</feature>
<organism evidence="9 10">
    <name type="scientific">Stylophora pistillata</name>
    <name type="common">Smooth cauliflower coral</name>
    <dbReference type="NCBI Taxonomy" id="50429"/>
    <lineage>
        <taxon>Eukaryota</taxon>
        <taxon>Metazoa</taxon>
        <taxon>Cnidaria</taxon>
        <taxon>Anthozoa</taxon>
        <taxon>Hexacorallia</taxon>
        <taxon>Scleractinia</taxon>
        <taxon>Astrocoeniina</taxon>
        <taxon>Pocilloporidae</taxon>
        <taxon>Stylophora</taxon>
    </lineage>
</organism>
<keyword evidence="10" id="KW-1185">Reference proteome</keyword>
<keyword evidence="5 9" id="KW-0503">Monooxygenase</keyword>
<dbReference type="EMBL" id="LSMT01000016">
    <property type="protein sequence ID" value="PFX33056.1"/>
    <property type="molecule type" value="Genomic_DNA"/>
</dbReference>
<dbReference type="OrthoDB" id="10003276at2759"/>
<dbReference type="InterPro" id="IPR024548">
    <property type="entry name" value="Cu2_monoox_C"/>
</dbReference>
<protein>
    <submittedName>
        <fullName evidence="9">DBH-like monooxygenase protein 1-like</fullName>
    </submittedName>
</protein>
<dbReference type="PRINTS" id="PR00767">
    <property type="entry name" value="DBMONOXGNASE"/>
</dbReference>
<dbReference type="GO" id="GO:0005615">
    <property type="term" value="C:extracellular space"/>
    <property type="evidence" value="ECO:0007669"/>
    <property type="project" value="TreeGrafter"/>
</dbReference>